<comment type="caution">
    <text evidence="1">The sequence shown here is derived from an EMBL/GenBank/DDBJ whole genome shotgun (WGS) entry which is preliminary data.</text>
</comment>
<dbReference type="Proteomes" id="UP001061452">
    <property type="component" value="Unassembled WGS sequence"/>
</dbReference>
<sequence length="58" mass="6339">MINGPTFMDDGKQNLVSGTPAYNCYDGAGQERKAIVRPKMGLDLLPVRGIYRARNVGL</sequence>
<protein>
    <submittedName>
        <fullName evidence="1">Uncharacterized protein</fullName>
    </submittedName>
</protein>
<evidence type="ECO:0000313" key="1">
    <source>
        <dbReference type="EMBL" id="GBQ72268.1"/>
    </source>
</evidence>
<name>A0ABQ0PJF0_9PROT</name>
<gene>
    <name evidence="1" type="ORF">AA0521_2065</name>
</gene>
<accession>A0ABQ0PJF0</accession>
<proteinExistence type="predicted"/>
<evidence type="ECO:0000313" key="2">
    <source>
        <dbReference type="Proteomes" id="UP001061452"/>
    </source>
</evidence>
<dbReference type="EMBL" id="BAQJ01000136">
    <property type="protein sequence ID" value="GBQ72268.1"/>
    <property type="molecule type" value="Genomic_DNA"/>
</dbReference>
<organism evidence="1 2">
    <name type="scientific">Komagataeibacter intermedius NRIC 0521</name>
    <dbReference type="NCBI Taxonomy" id="1307934"/>
    <lineage>
        <taxon>Bacteria</taxon>
        <taxon>Pseudomonadati</taxon>
        <taxon>Pseudomonadota</taxon>
        <taxon>Alphaproteobacteria</taxon>
        <taxon>Acetobacterales</taxon>
        <taxon>Acetobacteraceae</taxon>
        <taxon>Komagataeibacter</taxon>
    </lineage>
</organism>
<keyword evidence="2" id="KW-1185">Reference proteome</keyword>
<reference evidence="1" key="1">
    <citation type="submission" date="2013-04" db="EMBL/GenBank/DDBJ databases">
        <title>The genome sequencing project of 58 acetic acid bacteria.</title>
        <authorList>
            <person name="Okamoto-Kainuma A."/>
            <person name="Ishikawa M."/>
            <person name="Umino S."/>
            <person name="Koizumi Y."/>
            <person name="Shiwa Y."/>
            <person name="Yoshikawa H."/>
            <person name="Matsutani M."/>
            <person name="Matsushita K."/>
        </authorList>
    </citation>
    <scope>NUCLEOTIDE SEQUENCE</scope>
    <source>
        <strain evidence="1">NRIC 0521</strain>
    </source>
</reference>